<gene>
    <name evidence="1" type="ORF">DPMN_025106</name>
</gene>
<evidence type="ECO:0000313" key="2">
    <source>
        <dbReference type="Proteomes" id="UP000828390"/>
    </source>
</evidence>
<reference evidence="1" key="1">
    <citation type="journal article" date="2019" name="bioRxiv">
        <title>The Genome of the Zebra Mussel, Dreissena polymorpha: A Resource for Invasive Species Research.</title>
        <authorList>
            <person name="McCartney M.A."/>
            <person name="Auch B."/>
            <person name="Kono T."/>
            <person name="Mallez S."/>
            <person name="Zhang Y."/>
            <person name="Obille A."/>
            <person name="Becker A."/>
            <person name="Abrahante J.E."/>
            <person name="Garbe J."/>
            <person name="Badalamenti J.P."/>
            <person name="Herman A."/>
            <person name="Mangelson H."/>
            <person name="Liachko I."/>
            <person name="Sullivan S."/>
            <person name="Sone E.D."/>
            <person name="Koren S."/>
            <person name="Silverstein K.A.T."/>
            <person name="Beckman K.B."/>
            <person name="Gohl D.M."/>
        </authorList>
    </citation>
    <scope>NUCLEOTIDE SEQUENCE</scope>
    <source>
        <strain evidence="1">Duluth1</strain>
        <tissue evidence="1">Whole animal</tissue>
    </source>
</reference>
<reference evidence="1" key="2">
    <citation type="submission" date="2020-11" db="EMBL/GenBank/DDBJ databases">
        <authorList>
            <person name="McCartney M.A."/>
            <person name="Auch B."/>
            <person name="Kono T."/>
            <person name="Mallez S."/>
            <person name="Becker A."/>
            <person name="Gohl D.M."/>
            <person name="Silverstein K.A.T."/>
            <person name="Koren S."/>
            <person name="Bechman K.B."/>
            <person name="Herman A."/>
            <person name="Abrahante J.E."/>
            <person name="Garbe J."/>
        </authorList>
    </citation>
    <scope>NUCLEOTIDE SEQUENCE</scope>
    <source>
        <strain evidence="1">Duluth1</strain>
        <tissue evidence="1">Whole animal</tissue>
    </source>
</reference>
<organism evidence="1 2">
    <name type="scientific">Dreissena polymorpha</name>
    <name type="common">Zebra mussel</name>
    <name type="synonym">Mytilus polymorpha</name>
    <dbReference type="NCBI Taxonomy" id="45954"/>
    <lineage>
        <taxon>Eukaryota</taxon>
        <taxon>Metazoa</taxon>
        <taxon>Spiralia</taxon>
        <taxon>Lophotrochozoa</taxon>
        <taxon>Mollusca</taxon>
        <taxon>Bivalvia</taxon>
        <taxon>Autobranchia</taxon>
        <taxon>Heteroconchia</taxon>
        <taxon>Euheterodonta</taxon>
        <taxon>Imparidentia</taxon>
        <taxon>Neoheterodontei</taxon>
        <taxon>Myida</taxon>
        <taxon>Dreissenoidea</taxon>
        <taxon>Dreissenidae</taxon>
        <taxon>Dreissena</taxon>
    </lineage>
</organism>
<dbReference type="AlphaFoldDB" id="A0A9D4LQZ6"/>
<accession>A0A9D4LQZ6</accession>
<proteinExistence type="predicted"/>
<dbReference type="Proteomes" id="UP000828390">
    <property type="component" value="Unassembled WGS sequence"/>
</dbReference>
<protein>
    <submittedName>
        <fullName evidence="1">Uncharacterized protein</fullName>
    </submittedName>
</protein>
<dbReference type="EMBL" id="JAIWYP010000002">
    <property type="protein sequence ID" value="KAH3862143.1"/>
    <property type="molecule type" value="Genomic_DNA"/>
</dbReference>
<sequence>MKHRLCPEYLSNLIPLHPQNRYDFRITTQYLLFTQEVNHIDAHFSQQLYVFGMPLRLICNNLPRCPLLKLFLAGTKQSRLNYSTLVQEVVKSYTQDYDLNNVP</sequence>
<evidence type="ECO:0000313" key="1">
    <source>
        <dbReference type="EMBL" id="KAH3862143.1"/>
    </source>
</evidence>
<keyword evidence="2" id="KW-1185">Reference proteome</keyword>
<comment type="caution">
    <text evidence="1">The sequence shown here is derived from an EMBL/GenBank/DDBJ whole genome shotgun (WGS) entry which is preliminary data.</text>
</comment>
<name>A0A9D4LQZ6_DREPO</name>